<sequence length="282" mass="30783">MGFRTSRSAEDFFAAYDAVLAKWPIPVDGLDVPTAFGSTRVHACGARDGNPLVLLHGGGATSTTWFANVGQLGERHRVYAIDLIGDPGRSVADGEAVTCVGDQIAWLDEVLDHLGVEKTDLCGHSYGAWIALHYAIHSPRVRRLALLDPTACFARWNPRYLLRALPMLLRPSPRRTRDFLRWEADGTGIDPDCLELQARGADFPAARLITRPNPNPTRLTIPMLVLAAENSKAHNANRLIEQAERLVSDVRAALLPAVGHHALPAGNAARLNEILVDFLDGR</sequence>
<evidence type="ECO:0000259" key="2">
    <source>
        <dbReference type="Pfam" id="PF12697"/>
    </source>
</evidence>
<keyword evidence="4" id="KW-1185">Reference proteome</keyword>
<dbReference type="EMBL" id="PJNB01000001">
    <property type="protein sequence ID" value="PKW17483.1"/>
    <property type="molecule type" value="Genomic_DNA"/>
</dbReference>
<comment type="caution">
    <text evidence="3">The sequence shown here is derived from an EMBL/GenBank/DDBJ whole genome shotgun (WGS) entry which is preliminary data.</text>
</comment>
<dbReference type="InterPro" id="IPR050266">
    <property type="entry name" value="AB_hydrolase_sf"/>
</dbReference>
<evidence type="ECO:0000313" key="4">
    <source>
        <dbReference type="Proteomes" id="UP000233786"/>
    </source>
</evidence>
<dbReference type="InterPro" id="IPR029058">
    <property type="entry name" value="AB_hydrolase_fold"/>
</dbReference>
<protein>
    <submittedName>
        <fullName evidence="3">Pimeloyl-ACP methyl ester carboxylesterase</fullName>
    </submittedName>
</protein>
<feature type="domain" description="AB hydrolase-1" evidence="2">
    <location>
        <begin position="52"/>
        <end position="271"/>
    </location>
</feature>
<dbReference type="GO" id="GO:0016020">
    <property type="term" value="C:membrane"/>
    <property type="evidence" value="ECO:0007669"/>
    <property type="project" value="TreeGrafter"/>
</dbReference>
<keyword evidence="1" id="KW-0175">Coiled coil</keyword>
<gene>
    <name evidence="3" type="ORF">A8926_5455</name>
</gene>
<organism evidence="3 4">
    <name type="scientific">Saccharopolyspora spinosa</name>
    <dbReference type="NCBI Taxonomy" id="60894"/>
    <lineage>
        <taxon>Bacteria</taxon>
        <taxon>Bacillati</taxon>
        <taxon>Actinomycetota</taxon>
        <taxon>Actinomycetes</taxon>
        <taxon>Pseudonocardiales</taxon>
        <taxon>Pseudonocardiaceae</taxon>
        <taxon>Saccharopolyspora</taxon>
    </lineage>
</organism>
<dbReference type="PANTHER" id="PTHR43798">
    <property type="entry name" value="MONOACYLGLYCEROL LIPASE"/>
    <property type="match status" value="1"/>
</dbReference>
<dbReference type="AlphaFoldDB" id="A0A2N3Y3H2"/>
<dbReference type="Proteomes" id="UP000233786">
    <property type="component" value="Unassembled WGS sequence"/>
</dbReference>
<proteinExistence type="predicted"/>
<dbReference type="Pfam" id="PF12697">
    <property type="entry name" value="Abhydrolase_6"/>
    <property type="match status" value="1"/>
</dbReference>
<dbReference type="Gene3D" id="3.40.50.1820">
    <property type="entry name" value="alpha/beta hydrolase"/>
    <property type="match status" value="1"/>
</dbReference>
<reference evidence="3" key="1">
    <citation type="submission" date="2017-12" db="EMBL/GenBank/DDBJ databases">
        <title>Sequencing the genomes of 1000 Actinobacteria strains.</title>
        <authorList>
            <person name="Klenk H.-P."/>
        </authorList>
    </citation>
    <scope>NUCLEOTIDE SEQUENCE [LARGE SCALE GENOMIC DNA]</scope>
    <source>
        <strain evidence="3">DSM 44228</strain>
    </source>
</reference>
<dbReference type="GO" id="GO:0003824">
    <property type="term" value="F:catalytic activity"/>
    <property type="evidence" value="ECO:0007669"/>
    <property type="project" value="UniProtKB-ARBA"/>
</dbReference>
<dbReference type="SUPFAM" id="SSF53474">
    <property type="entry name" value="alpha/beta-Hydrolases"/>
    <property type="match status" value="1"/>
</dbReference>
<dbReference type="PANTHER" id="PTHR43798:SF33">
    <property type="entry name" value="HYDROLASE, PUTATIVE (AFU_ORTHOLOGUE AFUA_2G14860)-RELATED"/>
    <property type="match status" value="1"/>
</dbReference>
<dbReference type="STRING" id="994479.GCA_000194155_00992"/>
<evidence type="ECO:0000313" key="3">
    <source>
        <dbReference type="EMBL" id="PKW17483.1"/>
    </source>
</evidence>
<name>A0A2N3Y3H2_SACSN</name>
<accession>A0A2N3Y3H2</accession>
<dbReference type="OrthoDB" id="5513277at2"/>
<feature type="coiled-coil region" evidence="1">
    <location>
        <begin position="226"/>
        <end position="253"/>
    </location>
</feature>
<dbReference type="InterPro" id="IPR000073">
    <property type="entry name" value="AB_hydrolase_1"/>
</dbReference>
<evidence type="ECO:0000256" key="1">
    <source>
        <dbReference type="SAM" id="Coils"/>
    </source>
</evidence>